<name>A0A5D4TBI7_9BACI</name>
<proteinExistence type="predicted"/>
<comment type="caution">
    <text evidence="1">The sequence shown here is derived from an EMBL/GenBank/DDBJ whole genome shotgun (WGS) entry which is preliminary data.</text>
</comment>
<sequence>MKFTLYKLNSKNYPFKQSALKKTFKLFSKNDDEISLFNSTYINDGHYHVVFHLSDEHVSSTKKGGIALTVPFSQYINAFVIEDTFFLESNNKNYTRLIKNYVEKEYDIKLEQFIFNNDYIISLLSLTNGYVKKIETSDINEESETFHGLTIEEIEGISKTKEITFINFLFGNVFISVNNETKSISINTKDEEELLTILGVATNAI</sequence>
<gene>
    <name evidence="1" type="ORF">FZC75_07775</name>
</gene>
<reference evidence="1 2" key="1">
    <citation type="submission" date="2019-08" db="EMBL/GenBank/DDBJ databases">
        <title>Bacillus genomes from the desert of Cuatro Cienegas, Coahuila.</title>
        <authorList>
            <person name="Olmedo-Alvarez G."/>
        </authorList>
    </citation>
    <scope>NUCLEOTIDE SEQUENCE [LARGE SCALE GENOMIC DNA]</scope>
    <source>
        <strain evidence="1 2">CH98b_3T</strain>
    </source>
</reference>
<evidence type="ECO:0000313" key="1">
    <source>
        <dbReference type="EMBL" id="TYS72957.1"/>
    </source>
</evidence>
<dbReference type="Proteomes" id="UP000324517">
    <property type="component" value="Unassembled WGS sequence"/>
</dbReference>
<dbReference type="RefSeq" id="WP_148978912.1">
    <property type="nucleotide sequence ID" value="NZ_JBNILM010000002.1"/>
</dbReference>
<organism evidence="1 2">
    <name type="scientific">Sutcliffiella horikoshii</name>
    <dbReference type="NCBI Taxonomy" id="79883"/>
    <lineage>
        <taxon>Bacteria</taxon>
        <taxon>Bacillati</taxon>
        <taxon>Bacillota</taxon>
        <taxon>Bacilli</taxon>
        <taxon>Bacillales</taxon>
        <taxon>Bacillaceae</taxon>
        <taxon>Sutcliffiella</taxon>
    </lineage>
</organism>
<evidence type="ECO:0000313" key="2">
    <source>
        <dbReference type="Proteomes" id="UP000324517"/>
    </source>
</evidence>
<protein>
    <submittedName>
        <fullName evidence="1">Uncharacterized protein</fullName>
    </submittedName>
</protein>
<dbReference type="EMBL" id="VTET01000003">
    <property type="protein sequence ID" value="TYS72957.1"/>
    <property type="molecule type" value="Genomic_DNA"/>
</dbReference>
<dbReference type="AlphaFoldDB" id="A0A5D4TBI7"/>
<accession>A0A5D4TBI7</accession>